<dbReference type="EMBL" id="SMDA01000002">
    <property type="protein sequence ID" value="TCW32899.1"/>
    <property type="molecule type" value="Genomic_DNA"/>
</dbReference>
<comment type="subcellular location">
    <subcellularLocation>
        <location evidence="1">Cell membrane</location>
        <topology evidence="1">Multi-pass membrane protein</topology>
    </subcellularLocation>
</comment>
<feature type="transmembrane region" description="Helical" evidence="8">
    <location>
        <begin position="86"/>
        <end position="107"/>
    </location>
</feature>
<comment type="similarity">
    <text evidence="2">Belongs to the binding-protein-dependent transport system permease family. FecCD subfamily.</text>
</comment>
<dbReference type="CDD" id="cd06550">
    <property type="entry name" value="TM_ABC_iron-siderophores_like"/>
    <property type="match status" value="1"/>
</dbReference>
<sequence>MLNHALPRRLPDIGGSGWLLLALAVALGLASASLFSGLPASPAVHGEVLTTLRLPRLAATLIAGAALGLAGALLQAMTRNRLAAPSVLGVTSGAQIGLLLSLLLPAALRPASIVPVFAGGLLAALLTFAVAGGWRASPLRLILAGTATTLLLSALTALLLIINEQHIAGLALWGAGSLFQNGWDGVVRVLPWAVLAGWVALRQARALTVLALGDEAAASLGLRVDALRRRTLAVATLLSAVAVTLAGPVAFIGLIAPNLVRLAGGAHPGRLLPGSAVAGALLMLLADVLVRQTTPLTGGLPLSVATALIGTPLLLWLIRGQPRLSPPTPDAPVAAVRHRRWPLWPLALAVPLVIYAGVTQGSLPLPAGAWTDWWQGASGTGAFLVELRLPRVLAALSAGALLALSGLLLQQVVRNPLAGPEMMGVTQGAGLAALSVALVWPAAPAAAGWLASFAGASAVLAAVLWLNRRSDYEPVKLALSGIAFAGLLAALATLVVVAAKVQAAQALVWLAGSSYGRGRALLPALLPWLLLGLPALWLTRLLGLLMLGDEQAAAIGVPVARLRVGALALSALAAAVAVAAVGPVGFVGLAAPHLATLLVGPRPGARLAATLLCGGVLCGLADVLGRTLLAPLEIPLGLMTAALGAPYLLCLLAYQGRSRA</sequence>
<feature type="transmembrane region" description="Helical" evidence="8">
    <location>
        <begin position="447"/>
        <end position="466"/>
    </location>
</feature>
<feature type="transmembrane region" description="Helical" evidence="8">
    <location>
        <begin position="302"/>
        <end position="321"/>
    </location>
</feature>
<evidence type="ECO:0000313" key="9">
    <source>
        <dbReference type="EMBL" id="TCW32899.1"/>
    </source>
</evidence>
<evidence type="ECO:0000313" key="10">
    <source>
        <dbReference type="Proteomes" id="UP000294801"/>
    </source>
</evidence>
<feature type="transmembrane region" description="Helical" evidence="8">
    <location>
        <begin position="634"/>
        <end position="654"/>
    </location>
</feature>
<dbReference type="Gene3D" id="1.10.3470.10">
    <property type="entry name" value="ABC transporter involved in vitamin B12 uptake, BtuC"/>
    <property type="match status" value="2"/>
</dbReference>
<dbReference type="Proteomes" id="UP000294801">
    <property type="component" value="Unassembled WGS sequence"/>
</dbReference>
<keyword evidence="3" id="KW-0813">Transport</keyword>
<dbReference type="InterPro" id="IPR000522">
    <property type="entry name" value="ABC_transptr_permease_BtuC"/>
</dbReference>
<feature type="transmembrane region" description="Helical" evidence="8">
    <location>
        <begin position="520"/>
        <end position="547"/>
    </location>
</feature>
<dbReference type="PANTHER" id="PTHR30472:SF37">
    <property type="entry name" value="FE(3+) DICITRATE TRANSPORT SYSTEM PERMEASE PROTEIN FECD-RELATED"/>
    <property type="match status" value="1"/>
</dbReference>
<feature type="transmembrane region" description="Helical" evidence="8">
    <location>
        <begin position="141"/>
        <end position="162"/>
    </location>
</feature>
<feature type="transmembrane region" description="Helical" evidence="8">
    <location>
        <begin position="271"/>
        <end position="290"/>
    </location>
</feature>
<feature type="transmembrane region" description="Helical" evidence="8">
    <location>
        <begin position="113"/>
        <end position="134"/>
    </location>
</feature>
<comment type="caution">
    <text evidence="9">The sequence shown here is derived from an EMBL/GenBank/DDBJ whole genome shotgun (WGS) entry which is preliminary data.</text>
</comment>
<evidence type="ECO:0000256" key="8">
    <source>
        <dbReference type="SAM" id="Phobius"/>
    </source>
</evidence>
<reference evidence="9 10" key="1">
    <citation type="submission" date="2019-03" db="EMBL/GenBank/DDBJ databases">
        <title>Genomic Encyclopedia of Type Strains, Phase IV (KMG-IV): sequencing the most valuable type-strain genomes for metagenomic binning, comparative biology and taxonomic classification.</title>
        <authorList>
            <person name="Goeker M."/>
        </authorList>
    </citation>
    <scope>NUCLEOTIDE SEQUENCE [LARGE SCALE GENOMIC DNA]</scope>
    <source>
        <strain evidence="9 10">DSM 18507</strain>
    </source>
</reference>
<evidence type="ECO:0000256" key="2">
    <source>
        <dbReference type="ARBA" id="ARBA00007935"/>
    </source>
</evidence>
<feature type="transmembrane region" description="Helical" evidence="8">
    <location>
        <begin position="567"/>
        <end position="595"/>
    </location>
</feature>
<feature type="transmembrane region" description="Helical" evidence="8">
    <location>
        <begin position="232"/>
        <end position="256"/>
    </location>
</feature>
<feature type="transmembrane region" description="Helical" evidence="8">
    <location>
        <begin position="392"/>
        <end position="410"/>
    </location>
</feature>
<dbReference type="Pfam" id="PF01032">
    <property type="entry name" value="FecCD"/>
    <property type="match status" value="2"/>
</dbReference>
<evidence type="ECO:0000256" key="3">
    <source>
        <dbReference type="ARBA" id="ARBA00022448"/>
    </source>
</evidence>
<keyword evidence="10" id="KW-1185">Reference proteome</keyword>
<evidence type="ECO:0000256" key="5">
    <source>
        <dbReference type="ARBA" id="ARBA00022692"/>
    </source>
</evidence>
<keyword evidence="5 8" id="KW-0812">Transmembrane</keyword>
<dbReference type="RefSeq" id="WP_165922692.1">
    <property type="nucleotide sequence ID" value="NZ_SMDA01000002.1"/>
</dbReference>
<feature type="transmembrane region" description="Helical" evidence="8">
    <location>
        <begin position="182"/>
        <end position="201"/>
    </location>
</feature>
<keyword evidence="6 8" id="KW-1133">Transmembrane helix</keyword>
<name>A0ABY2CYZ8_GULMO</name>
<dbReference type="PANTHER" id="PTHR30472">
    <property type="entry name" value="FERRIC ENTEROBACTIN TRANSPORT SYSTEM PERMEASE PROTEIN"/>
    <property type="match status" value="1"/>
</dbReference>
<dbReference type="SUPFAM" id="SSF81345">
    <property type="entry name" value="ABC transporter involved in vitamin B12 uptake, BtuC"/>
    <property type="match status" value="2"/>
</dbReference>
<keyword evidence="4" id="KW-1003">Cell membrane</keyword>
<gene>
    <name evidence="9" type="ORF">EV669_102198</name>
</gene>
<accession>A0ABY2CYZ8</accession>
<dbReference type="InterPro" id="IPR037294">
    <property type="entry name" value="ABC_BtuC-like"/>
</dbReference>
<proteinExistence type="inferred from homology"/>
<evidence type="ECO:0000256" key="4">
    <source>
        <dbReference type="ARBA" id="ARBA00022475"/>
    </source>
</evidence>
<evidence type="ECO:0000256" key="1">
    <source>
        <dbReference type="ARBA" id="ARBA00004651"/>
    </source>
</evidence>
<feature type="transmembrane region" description="Helical" evidence="8">
    <location>
        <begin position="56"/>
        <end position="74"/>
    </location>
</feature>
<keyword evidence="7 8" id="KW-0472">Membrane</keyword>
<organism evidence="9 10">
    <name type="scientific">Gulbenkiania mobilis</name>
    <dbReference type="NCBI Taxonomy" id="397457"/>
    <lineage>
        <taxon>Bacteria</taxon>
        <taxon>Pseudomonadati</taxon>
        <taxon>Pseudomonadota</taxon>
        <taxon>Betaproteobacteria</taxon>
        <taxon>Neisseriales</taxon>
        <taxon>Chromobacteriaceae</taxon>
        <taxon>Gulbenkiania</taxon>
    </lineage>
</organism>
<evidence type="ECO:0000256" key="7">
    <source>
        <dbReference type="ARBA" id="ARBA00023136"/>
    </source>
</evidence>
<evidence type="ECO:0000256" key="6">
    <source>
        <dbReference type="ARBA" id="ARBA00022989"/>
    </source>
</evidence>
<feature type="transmembrane region" description="Helical" evidence="8">
    <location>
        <begin position="607"/>
        <end position="628"/>
    </location>
</feature>
<feature type="transmembrane region" description="Helical" evidence="8">
    <location>
        <begin position="478"/>
        <end position="499"/>
    </location>
</feature>
<protein>
    <submittedName>
        <fullName evidence="9">Iron complex transport system permease protein</fullName>
    </submittedName>
</protein>